<dbReference type="InterPro" id="IPR039768">
    <property type="entry name" value="Nmd3"/>
</dbReference>
<dbReference type="PANTHER" id="PTHR12746:SF2">
    <property type="entry name" value="60S RIBOSOMAL EXPORT PROTEIN NMD3"/>
    <property type="match status" value="1"/>
</dbReference>
<dbReference type="Proteomes" id="UP000251717">
    <property type="component" value="Unassembled WGS sequence"/>
</dbReference>
<proteinExistence type="predicted"/>
<gene>
    <name evidence="2" type="ORF">MBBTH_10590</name>
</gene>
<evidence type="ECO:0000313" key="3">
    <source>
        <dbReference type="Proteomes" id="UP000251717"/>
    </source>
</evidence>
<reference evidence="2 3" key="1">
    <citation type="submission" date="2017-03" db="EMBL/GenBank/DDBJ databases">
        <title>Genome sequence of Methanobrevibacter thaueri.</title>
        <authorList>
            <person name="Poehlein A."/>
            <person name="Seedorf H."/>
            <person name="Daniel R."/>
        </authorList>
    </citation>
    <scope>NUCLEOTIDE SEQUENCE [LARGE SCALE GENOMIC DNA]</scope>
    <source>
        <strain evidence="2 3">DSM 11995</strain>
    </source>
</reference>
<evidence type="ECO:0000313" key="2">
    <source>
        <dbReference type="EMBL" id="PWB87493.1"/>
    </source>
</evidence>
<dbReference type="GO" id="GO:0005737">
    <property type="term" value="C:cytoplasm"/>
    <property type="evidence" value="ECO:0007669"/>
    <property type="project" value="TreeGrafter"/>
</dbReference>
<feature type="domain" description="Nmd3 N-terminal" evidence="1">
    <location>
        <begin position="5"/>
        <end position="239"/>
    </location>
</feature>
<organism evidence="2 3">
    <name type="scientific">Methanobrevibacter thaueri</name>
    <dbReference type="NCBI Taxonomy" id="190975"/>
    <lineage>
        <taxon>Archaea</taxon>
        <taxon>Methanobacteriati</taxon>
        <taxon>Methanobacteriota</taxon>
        <taxon>Methanomada group</taxon>
        <taxon>Methanobacteria</taxon>
        <taxon>Methanobacteriales</taxon>
        <taxon>Methanobacteriaceae</taxon>
        <taxon>Methanobrevibacter</taxon>
    </lineage>
</organism>
<dbReference type="Pfam" id="PF04981">
    <property type="entry name" value="NMD3"/>
    <property type="match status" value="1"/>
</dbReference>
<dbReference type="AlphaFoldDB" id="A0A315XNG5"/>
<name>A0A315XNG5_9EURY</name>
<evidence type="ECO:0000259" key="1">
    <source>
        <dbReference type="Pfam" id="PF04981"/>
    </source>
</evidence>
<dbReference type="GO" id="GO:0043023">
    <property type="term" value="F:ribosomal large subunit binding"/>
    <property type="evidence" value="ECO:0007669"/>
    <property type="project" value="InterPro"/>
</dbReference>
<protein>
    <submittedName>
        <fullName evidence="2">NMD3 family protein</fullName>
    </submittedName>
</protein>
<accession>A0A315XNG5</accession>
<dbReference type="InterPro" id="IPR007064">
    <property type="entry name" value="Nmd3_N"/>
</dbReference>
<sequence length="349" mass="39797">MKMFCPECGSTDKEMVGDVCIDCFLKEFQMLELPKRIEVQICSHCNSKLEEGKWSDEFIPEEEIIFRALERNVEVADEVTDENVSLEIKQIKGTIATCGVEIVGKVHGTEIEESHETEVKILKTVCPTCSKVQSGYYESVIQFRADKREIKSEEYDKADEIVERTLIKQSKKDKLAYCPQIARLKEGRDYYIGSLKSGKKVAEALTEEFGGVIKESPRLISEDKSTGKGLYRIWISVRIPEFEVGDFVKYEEKIMKVTSIGKSSVVGEDISTNKKHNIPMKNMEDIELVKRSSEVETTTIISKSPSIIQILDPSDYSAVDLEMKEEFTDYNIGDEIKLIKIDNYIYLID</sequence>
<dbReference type="EMBL" id="MZGS01000020">
    <property type="protein sequence ID" value="PWB87493.1"/>
    <property type="molecule type" value="Genomic_DNA"/>
</dbReference>
<keyword evidence="3" id="KW-1185">Reference proteome</keyword>
<dbReference type="PANTHER" id="PTHR12746">
    <property type="entry name" value="NONSENSE-MEDIATED MRNA DECAY PROTEIN 3"/>
    <property type="match status" value="1"/>
</dbReference>
<comment type="caution">
    <text evidence="2">The sequence shown here is derived from an EMBL/GenBank/DDBJ whole genome shotgun (WGS) entry which is preliminary data.</text>
</comment>